<sequence>MRVCIQLTPVLTDLPARNSPVLLHPLQGANRVGESHLSPTPGKRSSVAPNNGIPDPPSRLMTSEADHVRNSICPPPRSVPTPLPSPSSPGTHWSLSQKVTYEAF</sequence>
<proteinExistence type="predicted"/>
<dbReference type="OrthoDB" id="6445205at2759"/>
<protein>
    <submittedName>
        <fullName evidence="2">Uncharacterized protein</fullName>
    </submittedName>
</protein>
<keyword evidence="3" id="KW-1185">Reference proteome</keyword>
<dbReference type="Proteomes" id="UP000887013">
    <property type="component" value="Unassembled WGS sequence"/>
</dbReference>
<dbReference type="AlphaFoldDB" id="A0A8X6UR19"/>
<accession>A0A8X6UR19</accession>
<gene>
    <name evidence="2" type="ORF">NPIL_612711</name>
</gene>
<feature type="region of interest" description="Disordered" evidence="1">
    <location>
        <begin position="30"/>
        <end position="96"/>
    </location>
</feature>
<organism evidence="2 3">
    <name type="scientific">Nephila pilipes</name>
    <name type="common">Giant wood spider</name>
    <name type="synonym">Nephila maculata</name>
    <dbReference type="NCBI Taxonomy" id="299642"/>
    <lineage>
        <taxon>Eukaryota</taxon>
        <taxon>Metazoa</taxon>
        <taxon>Ecdysozoa</taxon>
        <taxon>Arthropoda</taxon>
        <taxon>Chelicerata</taxon>
        <taxon>Arachnida</taxon>
        <taxon>Araneae</taxon>
        <taxon>Araneomorphae</taxon>
        <taxon>Entelegynae</taxon>
        <taxon>Araneoidea</taxon>
        <taxon>Nephilidae</taxon>
        <taxon>Nephila</taxon>
    </lineage>
</organism>
<comment type="caution">
    <text evidence="2">The sequence shown here is derived from an EMBL/GenBank/DDBJ whole genome shotgun (WGS) entry which is preliminary data.</text>
</comment>
<evidence type="ECO:0000313" key="3">
    <source>
        <dbReference type="Proteomes" id="UP000887013"/>
    </source>
</evidence>
<evidence type="ECO:0000256" key="1">
    <source>
        <dbReference type="SAM" id="MobiDB-lite"/>
    </source>
</evidence>
<name>A0A8X6UR19_NEPPI</name>
<feature type="compositionally biased region" description="Pro residues" evidence="1">
    <location>
        <begin position="73"/>
        <end position="87"/>
    </location>
</feature>
<dbReference type="EMBL" id="BMAW01131363">
    <property type="protein sequence ID" value="GFU39119.1"/>
    <property type="molecule type" value="Genomic_DNA"/>
</dbReference>
<reference evidence="2" key="1">
    <citation type="submission" date="2020-08" db="EMBL/GenBank/DDBJ databases">
        <title>Multicomponent nature underlies the extraordinary mechanical properties of spider dragline silk.</title>
        <authorList>
            <person name="Kono N."/>
            <person name="Nakamura H."/>
            <person name="Mori M."/>
            <person name="Yoshida Y."/>
            <person name="Ohtoshi R."/>
            <person name="Malay A.D."/>
            <person name="Moran D.A.P."/>
            <person name="Tomita M."/>
            <person name="Numata K."/>
            <person name="Arakawa K."/>
        </authorList>
    </citation>
    <scope>NUCLEOTIDE SEQUENCE</scope>
</reference>
<evidence type="ECO:0000313" key="2">
    <source>
        <dbReference type="EMBL" id="GFU39119.1"/>
    </source>
</evidence>